<dbReference type="EMBL" id="NAPY01000010">
    <property type="protein sequence ID" value="MUL36347.1"/>
    <property type="molecule type" value="Genomic_DNA"/>
</dbReference>
<sequence>MANKERRISERSLENLKLGAEARRQGKLRVNHTLLPETVEWLKNHGNASHLIDELVKAAKSGNLKSNNTHEKKESEQPINSNHAHKQIEALQAELATVRSQLQQIAQERDDLLEQLEQATSQHELLNLERERNRYLASLRLGKQAAEYKRTKSVLDRFIAFISPA</sequence>
<proteinExistence type="predicted"/>
<gene>
    <name evidence="2" type="ORF">BWI75_08300</name>
</gene>
<keyword evidence="3" id="KW-1185">Reference proteome</keyword>
<feature type="coiled-coil region" evidence="1">
    <location>
        <begin position="81"/>
        <end position="129"/>
    </location>
</feature>
<name>A0A6N8FW04_9CHRO</name>
<dbReference type="OrthoDB" id="518238at2"/>
<comment type="caution">
    <text evidence="2">The sequence shown here is derived from an EMBL/GenBank/DDBJ whole genome shotgun (WGS) entry which is preliminary data.</text>
</comment>
<protein>
    <submittedName>
        <fullName evidence="2">Uncharacterized protein</fullName>
    </submittedName>
</protein>
<dbReference type="Proteomes" id="UP000441797">
    <property type="component" value="Unassembled WGS sequence"/>
</dbReference>
<dbReference type="RefSeq" id="WP_105221863.1">
    <property type="nucleotide sequence ID" value="NZ_CAWNSU010000118.1"/>
</dbReference>
<reference evidence="2 3" key="1">
    <citation type="journal article" date="2019" name="Front. Microbiol.">
        <title>Genomic Features for Desiccation Tolerance and Sugar Biosynthesis in the Extremophile Gloeocapsopsis sp. UTEX B3054.</title>
        <authorList>
            <person name="Urrejola C."/>
            <person name="Alcorta J."/>
            <person name="Salas L."/>
            <person name="Vasquez M."/>
            <person name="Polz M.F."/>
            <person name="Vicuna R."/>
            <person name="Diez B."/>
        </authorList>
    </citation>
    <scope>NUCLEOTIDE SEQUENCE [LARGE SCALE GENOMIC DNA]</scope>
    <source>
        <strain evidence="2 3">1H9</strain>
    </source>
</reference>
<accession>A0A6N8FW04</accession>
<evidence type="ECO:0000313" key="2">
    <source>
        <dbReference type="EMBL" id="MUL36347.1"/>
    </source>
</evidence>
<evidence type="ECO:0000256" key="1">
    <source>
        <dbReference type="SAM" id="Coils"/>
    </source>
</evidence>
<evidence type="ECO:0000313" key="3">
    <source>
        <dbReference type="Proteomes" id="UP000441797"/>
    </source>
</evidence>
<keyword evidence="1" id="KW-0175">Coiled coil</keyword>
<dbReference type="AlphaFoldDB" id="A0A6N8FW04"/>
<organism evidence="2 3">
    <name type="scientific">Gloeocapsopsis dulcis AAB1 = 1H9</name>
    <dbReference type="NCBI Taxonomy" id="1433147"/>
    <lineage>
        <taxon>Bacteria</taxon>
        <taxon>Bacillati</taxon>
        <taxon>Cyanobacteriota</taxon>
        <taxon>Cyanophyceae</taxon>
        <taxon>Oscillatoriophycideae</taxon>
        <taxon>Chroococcales</taxon>
        <taxon>Chroococcaceae</taxon>
        <taxon>Gloeocapsopsis</taxon>
        <taxon>Gloeocapsopsis dulcis</taxon>
    </lineage>
</organism>